<evidence type="ECO:0000259" key="2">
    <source>
        <dbReference type="PROSITE" id="PS50060"/>
    </source>
</evidence>
<dbReference type="AlphaFoldDB" id="A0A914W7B6"/>
<dbReference type="Proteomes" id="UP000887566">
    <property type="component" value="Unplaced"/>
</dbReference>
<evidence type="ECO:0000313" key="4">
    <source>
        <dbReference type="WBParaSite" id="PSAMB.scaffold3223size21744.g20742.t1"/>
    </source>
</evidence>
<dbReference type="GO" id="GO:0016020">
    <property type="term" value="C:membrane"/>
    <property type="evidence" value="ECO:0007669"/>
    <property type="project" value="InterPro"/>
</dbReference>
<dbReference type="InterPro" id="IPR000998">
    <property type="entry name" value="MAM_dom"/>
</dbReference>
<reference evidence="4" key="1">
    <citation type="submission" date="2022-11" db="UniProtKB">
        <authorList>
            <consortium name="WormBaseParasite"/>
        </authorList>
    </citation>
    <scope>IDENTIFICATION</scope>
</reference>
<keyword evidence="1" id="KW-0732">Signal</keyword>
<dbReference type="Pfam" id="PF00629">
    <property type="entry name" value="MAM"/>
    <property type="match status" value="1"/>
</dbReference>
<feature type="domain" description="MAM" evidence="2">
    <location>
        <begin position="75"/>
        <end position="236"/>
    </location>
</feature>
<evidence type="ECO:0000313" key="3">
    <source>
        <dbReference type="Proteomes" id="UP000887566"/>
    </source>
</evidence>
<dbReference type="PROSITE" id="PS50060">
    <property type="entry name" value="MAM_2"/>
    <property type="match status" value="1"/>
</dbReference>
<sequence>MLSQRIIIFLAVVVPCIIGGPQQRSSGRTGGGSHNLALNKNAKSGSDLFGDGVKGTTWRAFNSKEGHPLTEDNRLDCGFESDCCWGNEDGGDQLDWTLYKGDTDEKRLKQKFGNGDKPTGSFLAVVSSNAGSKTHDARFGSCSIACAQGDVQVTLKYWTTKDVKLSVCTRKALLGKEKGALENCKGLSDDSGVAIVILPARRNEVFDVVIVADNLVNSTSAAIIDDISVSYKQCINSNTKTQSNGKDEAPATAMPASKEECARVTCDFENDDTCSYVDNSKLNEQSANDTFQVRVGRFKNPVTGIVRAAAGTRYSAAYLKHGSVAKLEATVKLSHDRVIRFQHYEATAGIQMKGCCDGDDNCPFQTNPEVNAVDLKWSTASFQCPAGTKKILFVCKNDAKNEGACGVDSIELFGGSPDPDASIANLCQSL</sequence>
<dbReference type="InterPro" id="IPR013320">
    <property type="entry name" value="ConA-like_dom_sf"/>
</dbReference>
<dbReference type="SUPFAM" id="SSF49899">
    <property type="entry name" value="Concanavalin A-like lectins/glucanases"/>
    <property type="match status" value="1"/>
</dbReference>
<name>A0A914W7B6_9BILA</name>
<proteinExistence type="predicted"/>
<organism evidence="3 4">
    <name type="scientific">Plectus sambesii</name>
    <dbReference type="NCBI Taxonomy" id="2011161"/>
    <lineage>
        <taxon>Eukaryota</taxon>
        <taxon>Metazoa</taxon>
        <taxon>Ecdysozoa</taxon>
        <taxon>Nematoda</taxon>
        <taxon>Chromadorea</taxon>
        <taxon>Plectida</taxon>
        <taxon>Plectina</taxon>
        <taxon>Plectoidea</taxon>
        <taxon>Plectidae</taxon>
        <taxon>Plectus</taxon>
    </lineage>
</organism>
<dbReference type="Gene3D" id="2.60.120.200">
    <property type="match status" value="1"/>
</dbReference>
<accession>A0A914W7B6</accession>
<evidence type="ECO:0000256" key="1">
    <source>
        <dbReference type="SAM" id="SignalP"/>
    </source>
</evidence>
<keyword evidence="3" id="KW-1185">Reference proteome</keyword>
<protein>
    <submittedName>
        <fullName evidence="4">MAM domain-containing protein</fullName>
    </submittedName>
</protein>
<dbReference type="SMART" id="SM00137">
    <property type="entry name" value="MAM"/>
    <property type="match status" value="1"/>
</dbReference>
<feature type="signal peptide" evidence="1">
    <location>
        <begin position="1"/>
        <end position="19"/>
    </location>
</feature>
<feature type="chain" id="PRO_5036836814" evidence="1">
    <location>
        <begin position="20"/>
        <end position="430"/>
    </location>
</feature>
<dbReference type="WBParaSite" id="PSAMB.scaffold3223size21744.g20742.t1">
    <property type="protein sequence ID" value="PSAMB.scaffold3223size21744.g20742.t1"/>
    <property type="gene ID" value="PSAMB.scaffold3223size21744.g20742"/>
</dbReference>